<feature type="compositionally biased region" description="Basic residues" evidence="1">
    <location>
        <begin position="15"/>
        <end position="25"/>
    </location>
</feature>
<dbReference type="EMBL" id="AP003443">
    <property type="protein sequence ID" value="BAD87654.1"/>
    <property type="molecule type" value="Genomic_DNA"/>
</dbReference>
<proteinExistence type="predicted"/>
<evidence type="ECO:0000256" key="1">
    <source>
        <dbReference type="SAM" id="MobiDB-lite"/>
    </source>
</evidence>
<gene>
    <name evidence="2" type="ORF">B1144D11.25</name>
</gene>
<reference evidence="2" key="1">
    <citation type="journal article" date="2002" name="Nature">
        <title>The genome sequence and structure of rice chromosome 1.</title>
        <authorList>
            <person name="Sasaki T."/>
            <person name="Matsumoto T."/>
            <person name="Yamamoto K."/>
            <person name="Sakata K."/>
            <person name="Baba T."/>
            <person name="Katayose Y."/>
            <person name="Wu J."/>
            <person name="Niimura Y."/>
            <person name="Cheng Z."/>
            <person name="Nagamura Y."/>
            <person name="Antonio B.A."/>
            <person name="Kanamori H."/>
            <person name="Hosokawa S."/>
            <person name="Masukawa M."/>
            <person name="Arikawa K."/>
            <person name="Chiden Y."/>
            <person name="Hayashi M."/>
            <person name="Okamoto M."/>
            <person name="Ando T."/>
            <person name="Aoki H."/>
            <person name="Arita K."/>
            <person name="Hamada M."/>
            <person name="Harada C."/>
            <person name="Hijishita S."/>
            <person name="Honda M."/>
            <person name="Ichikawa Y."/>
            <person name="Idonuma A."/>
            <person name="Iijima M."/>
            <person name="Ikeda M."/>
            <person name="Ikeno M."/>
            <person name="Itoh S."/>
            <person name="Itoh T."/>
            <person name="Itoh Y."/>
            <person name="Itoh Y."/>
            <person name="Iwabuchi A."/>
            <person name="Kamiya K."/>
            <person name="Karasawa W."/>
            <person name="Katagiri S."/>
            <person name="Kikuta A."/>
            <person name="Kobayashi N."/>
            <person name="Kono I."/>
            <person name="Machita K."/>
            <person name="Maehara T."/>
            <person name="Mizuno H."/>
            <person name="Mizubayashi T."/>
            <person name="Mukai Y."/>
            <person name="Nagasaki H."/>
            <person name="Nakashima M."/>
            <person name="Nakama Y."/>
            <person name="Nakamichi Y."/>
            <person name="Nakamura M."/>
            <person name="Namiki N."/>
            <person name="Negishi M."/>
            <person name="Ohta I."/>
            <person name="Ono N."/>
            <person name="Saji S."/>
            <person name="Sakai K."/>
            <person name="Shibata M."/>
            <person name="Shimokawa T."/>
            <person name="Shomura A."/>
            <person name="Song J."/>
            <person name="Takazaki Y."/>
            <person name="Terasawa K."/>
            <person name="Tsuji K."/>
            <person name="Waki K."/>
            <person name="Yamagata H."/>
            <person name="Yamane H."/>
            <person name="Yoshiki S."/>
            <person name="Yoshihara R."/>
            <person name="Yukawa K."/>
            <person name="Zhong H."/>
            <person name="Iwama H."/>
            <person name="Endo T."/>
            <person name="Ito H."/>
            <person name="Hahn J.H."/>
            <person name="Kim H.I."/>
            <person name="Eun M.Y."/>
            <person name="Yano M."/>
            <person name="Jiang J."/>
            <person name="Gojobori T."/>
        </authorList>
    </citation>
    <scope>NUCLEOTIDE SEQUENCE</scope>
</reference>
<dbReference type="Proteomes" id="UP000817658">
    <property type="component" value="Chromosome 1"/>
</dbReference>
<evidence type="ECO:0000313" key="2">
    <source>
        <dbReference type="EMBL" id="BAD87654.1"/>
    </source>
</evidence>
<organism evidence="2">
    <name type="scientific">Oryza sativa subsp. japonica</name>
    <name type="common">Rice</name>
    <dbReference type="NCBI Taxonomy" id="39947"/>
    <lineage>
        <taxon>Eukaryota</taxon>
        <taxon>Viridiplantae</taxon>
        <taxon>Streptophyta</taxon>
        <taxon>Embryophyta</taxon>
        <taxon>Tracheophyta</taxon>
        <taxon>Spermatophyta</taxon>
        <taxon>Magnoliopsida</taxon>
        <taxon>Liliopsida</taxon>
        <taxon>Poales</taxon>
        <taxon>Poaceae</taxon>
        <taxon>BOP clade</taxon>
        <taxon>Oryzoideae</taxon>
        <taxon>Oryzeae</taxon>
        <taxon>Oryzinae</taxon>
        <taxon>Oryza</taxon>
        <taxon>Oryza sativa</taxon>
    </lineage>
</organism>
<protein>
    <submittedName>
        <fullName evidence="2">Uncharacterized protein</fullName>
    </submittedName>
</protein>
<name>Q5JKR8_ORYSJ</name>
<dbReference type="AlphaFoldDB" id="Q5JKR8"/>
<feature type="region of interest" description="Disordered" evidence="1">
    <location>
        <begin position="92"/>
        <end position="112"/>
    </location>
</feature>
<sequence length="129" mass="14242">MAVRAHDVSVQNTNGHHRCHHHYRTGKPLSDAAGTAWPSATGHCRHHHQHHHCRVTLQIQVSLAGHHHTYMNKHHQIRSFLRQLLVDPALSGTTAIKPPRTKPPPHRAQAGPVVSDLTKEVAVDAVVSG</sequence>
<feature type="region of interest" description="Disordered" evidence="1">
    <location>
        <begin position="1"/>
        <end position="34"/>
    </location>
</feature>
<accession>Q5JKR8</accession>